<dbReference type="PANTHER" id="PTHR45947:SF3">
    <property type="entry name" value="SULFOQUINOVOSYL TRANSFERASE SQD2"/>
    <property type="match status" value="1"/>
</dbReference>
<protein>
    <submittedName>
        <fullName evidence="3">Glycosyltransferase</fullName>
    </submittedName>
</protein>
<evidence type="ECO:0000313" key="4">
    <source>
        <dbReference type="Proteomes" id="UP000563523"/>
    </source>
</evidence>
<dbReference type="AlphaFoldDB" id="A0A850RBA7"/>
<dbReference type="InterPro" id="IPR050194">
    <property type="entry name" value="Glycosyltransferase_grp1"/>
</dbReference>
<sequence>MVKALLVSAAANMIWQFNTRNIEILLKKGVEISVATNFDEPGTITPREVTKMKQWLEDHHVAYFQVDFKRGLGSPRTNWRVIQQLRQIIRQEKIDFVHSQSPIGGVLARIAAWREHVRNLYMVHGFHFFTGAPKKYWLVFYPLEYLLSYLTDILVVINDEDEARAHKLHQHHLIRVHGVGIDLQGALAVPEKVKQQRRQELRQELKLTEADFMLLNIGELSVRKNQRVIIQALAQIQNPHLQLFLAGIGPKEAELTALAEKLGIASQVHFLGYRNDLQNLHYAADLNVFPSHQEGLALGGLESVADGLYLLGSDIRGIRDYISNDQIGQTFAPNDVAQLVKLLQTLIPQRRRVPLEALQDLAPYDQKAVDHQMAQTYQLMLEDLKKS</sequence>
<dbReference type="RefSeq" id="WP_176942250.1">
    <property type="nucleotide sequence ID" value="NZ_JABZEC010000002.1"/>
</dbReference>
<dbReference type="InterPro" id="IPR001296">
    <property type="entry name" value="Glyco_trans_1"/>
</dbReference>
<evidence type="ECO:0000259" key="1">
    <source>
        <dbReference type="Pfam" id="PF00534"/>
    </source>
</evidence>
<name>A0A850RBA7_9LACO</name>
<evidence type="ECO:0000313" key="3">
    <source>
        <dbReference type="EMBL" id="NVY96088.1"/>
    </source>
</evidence>
<dbReference type="GO" id="GO:0016757">
    <property type="term" value="F:glycosyltransferase activity"/>
    <property type="evidence" value="ECO:0007669"/>
    <property type="project" value="InterPro"/>
</dbReference>
<proteinExistence type="predicted"/>
<dbReference type="PANTHER" id="PTHR45947">
    <property type="entry name" value="SULFOQUINOVOSYL TRANSFERASE SQD2"/>
    <property type="match status" value="1"/>
</dbReference>
<organism evidence="3 4">
    <name type="scientific">Bombilactobacillus apium</name>
    <dbReference type="NCBI Taxonomy" id="2675299"/>
    <lineage>
        <taxon>Bacteria</taxon>
        <taxon>Bacillati</taxon>
        <taxon>Bacillota</taxon>
        <taxon>Bacilli</taxon>
        <taxon>Lactobacillales</taxon>
        <taxon>Lactobacillaceae</taxon>
        <taxon>Bombilactobacillus</taxon>
    </lineage>
</organism>
<dbReference type="Pfam" id="PF00534">
    <property type="entry name" value="Glycos_transf_1"/>
    <property type="match status" value="1"/>
</dbReference>
<accession>A0A850RBA7</accession>
<reference evidence="3 4" key="1">
    <citation type="submission" date="2020-06" db="EMBL/GenBank/DDBJ databases">
        <authorList>
            <person name="Kang J."/>
        </authorList>
    </citation>
    <scope>NUCLEOTIDE SEQUENCE [LARGE SCALE GENOMIC DNA]</scope>
    <source>
        <strain evidence="3 4">DCY120</strain>
    </source>
</reference>
<dbReference type="EMBL" id="JABZEC010000002">
    <property type="protein sequence ID" value="NVY96088.1"/>
    <property type="molecule type" value="Genomic_DNA"/>
</dbReference>
<comment type="caution">
    <text evidence="3">The sequence shown here is derived from an EMBL/GenBank/DDBJ whole genome shotgun (WGS) entry which is preliminary data.</text>
</comment>
<dbReference type="Gene3D" id="3.40.50.2000">
    <property type="entry name" value="Glycogen Phosphorylase B"/>
    <property type="match status" value="2"/>
</dbReference>
<dbReference type="SUPFAM" id="SSF53756">
    <property type="entry name" value="UDP-Glycosyltransferase/glycogen phosphorylase"/>
    <property type="match status" value="1"/>
</dbReference>
<evidence type="ECO:0000259" key="2">
    <source>
        <dbReference type="Pfam" id="PF13439"/>
    </source>
</evidence>
<feature type="domain" description="Glycosyl transferase family 1" evidence="1">
    <location>
        <begin position="198"/>
        <end position="350"/>
    </location>
</feature>
<feature type="domain" description="Glycosyltransferase subfamily 4-like N-terminal" evidence="2">
    <location>
        <begin position="25"/>
        <end position="183"/>
    </location>
</feature>
<keyword evidence="3" id="KW-0808">Transferase</keyword>
<dbReference type="Pfam" id="PF13439">
    <property type="entry name" value="Glyco_transf_4"/>
    <property type="match status" value="1"/>
</dbReference>
<dbReference type="Proteomes" id="UP000563523">
    <property type="component" value="Unassembled WGS sequence"/>
</dbReference>
<keyword evidence="4" id="KW-1185">Reference proteome</keyword>
<dbReference type="InterPro" id="IPR028098">
    <property type="entry name" value="Glyco_trans_4-like_N"/>
</dbReference>
<gene>
    <name evidence="3" type="ORF">HU830_02675</name>
</gene>